<dbReference type="EMBL" id="FNBN01000004">
    <property type="protein sequence ID" value="SDG47177.1"/>
    <property type="molecule type" value="Genomic_DNA"/>
</dbReference>
<evidence type="ECO:0000313" key="2">
    <source>
        <dbReference type="Proteomes" id="UP000199045"/>
    </source>
</evidence>
<accession>A0A1G7UI64</accession>
<name>A0A1G7UI64_CHIFI</name>
<proteinExistence type="predicted"/>
<gene>
    <name evidence="1" type="ORF">SAMN04488121_104386</name>
</gene>
<evidence type="ECO:0000313" key="1">
    <source>
        <dbReference type="EMBL" id="SDG47177.1"/>
    </source>
</evidence>
<dbReference type="Proteomes" id="UP000199045">
    <property type="component" value="Unassembled WGS sequence"/>
</dbReference>
<dbReference type="AlphaFoldDB" id="A0A1G7UI64"/>
<protein>
    <submittedName>
        <fullName evidence="1">Uncharacterized protein</fullName>
    </submittedName>
</protein>
<organism evidence="1 2">
    <name type="scientific">Chitinophaga filiformis</name>
    <name type="common">Myxococcus filiformis</name>
    <name type="synonym">Flexibacter filiformis</name>
    <dbReference type="NCBI Taxonomy" id="104663"/>
    <lineage>
        <taxon>Bacteria</taxon>
        <taxon>Pseudomonadati</taxon>
        <taxon>Bacteroidota</taxon>
        <taxon>Chitinophagia</taxon>
        <taxon>Chitinophagales</taxon>
        <taxon>Chitinophagaceae</taxon>
        <taxon>Chitinophaga</taxon>
    </lineage>
</organism>
<reference evidence="1 2" key="1">
    <citation type="submission" date="2016-10" db="EMBL/GenBank/DDBJ databases">
        <authorList>
            <person name="de Groot N.N."/>
        </authorList>
    </citation>
    <scope>NUCLEOTIDE SEQUENCE [LARGE SCALE GENOMIC DNA]</scope>
    <source>
        <strain evidence="1 2">DSM 527</strain>
    </source>
</reference>
<sequence length="63" mass="7310">MSTMSLTKSWIKILGYRTLESLQFNKRGNKNCHNKRNPCQSLGDQNRKRFRNTKKGLSCLAHA</sequence>